<reference evidence="2" key="1">
    <citation type="journal article" date="2023" name="Mol. Phylogenet. Evol.">
        <title>Genome-scale phylogeny and comparative genomics of the fungal order Sordariales.</title>
        <authorList>
            <person name="Hensen N."/>
            <person name="Bonometti L."/>
            <person name="Westerberg I."/>
            <person name="Brannstrom I.O."/>
            <person name="Guillou S."/>
            <person name="Cros-Aarteil S."/>
            <person name="Calhoun S."/>
            <person name="Haridas S."/>
            <person name="Kuo A."/>
            <person name="Mondo S."/>
            <person name="Pangilinan J."/>
            <person name="Riley R."/>
            <person name="LaButti K."/>
            <person name="Andreopoulos B."/>
            <person name="Lipzen A."/>
            <person name="Chen C."/>
            <person name="Yan M."/>
            <person name="Daum C."/>
            <person name="Ng V."/>
            <person name="Clum A."/>
            <person name="Steindorff A."/>
            <person name="Ohm R.A."/>
            <person name="Martin F."/>
            <person name="Silar P."/>
            <person name="Natvig D.O."/>
            <person name="Lalanne C."/>
            <person name="Gautier V."/>
            <person name="Ament-Velasquez S.L."/>
            <person name="Kruys A."/>
            <person name="Hutchinson M.I."/>
            <person name="Powell A.J."/>
            <person name="Barry K."/>
            <person name="Miller A.N."/>
            <person name="Grigoriev I.V."/>
            <person name="Debuchy R."/>
            <person name="Gladieux P."/>
            <person name="Hiltunen Thoren M."/>
            <person name="Johannesson H."/>
        </authorList>
    </citation>
    <scope>NUCLEOTIDE SEQUENCE</scope>
    <source>
        <strain evidence="2">CBS 990.96</strain>
    </source>
</reference>
<keyword evidence="1" id="KW-1133">Transmembrane helix</keyword>
<accession>A0AAN7BL63</accession>
<dbReference type="AlphaFoldDB" id="A0AAN7BL63"/>
<feature type="transmembrane region" description="Helical" evidence="1">
    <location>
        <begin position="247"/>
        <end position="270"/>
    </location>
</feature>
<evidence type="ECO:0000313" key="3">
    <source>
        <dbReference type="Proteomes" id="UP001301958"/>
    </source>
</evidence>
<proteinExistence type="predicted"/>
<name>A0AAN7BL63_9PEZI</name>
<organism evidence="2 3">
    <name type="scientific">Podospora fimiseda</name>
    <dbReference type="NCBI Taxonomy" id="252190"/>
    <lineage>
        <taxon>Eukaryota</taxon>
        <taxon>Fungi</taxon>
        <taxon>Dikarya</taxon>
        <taxon>Ascomycota</taxon>
        <taxon>Pezizomycotina</taxon>
        <taxon>Sordariomycetes</taxon>
        <taxon>Sordariomycetidae</taxon>
        <taxon>Sordariales</taxon>
        <taxon>Podosporaceae</taxon>
        <taxon>Podospora</taxon>
    </lineage>
</organism>
<keyword evidence="3" id="KW-1185">Reference proteome</keyword>
<dbReference type="EMBL" id="MU865372">
    <property type="protein sequence ID" value="KAK4225233.1"/>
    <property type="molecule type" value="Genomic_DNA"/>
</dbReference>
<evidence type="ECO:0000313" key="2">
    <source>
        <dbReference type="EMBL" id="KAK4225233.1"/>
    </source>
</evidence>
<reference evidence="2" key="2">
    <citation type="submission" date="2023-05" db="EMBL/GenBank/DDBJ databases">
        <authorList>
            <consortium name="Lawrence Berkeley National Laboratory"/>
            <person name="Steindorff A."/>
            <person name="Hensen N."/>
            <person name="Bonometti L."/>
            <person name="Westerberg I."/>
            <person name="Brannstrom I.O."/>
            <person name="Guillou S."/>
            <person name="Cros-Aarteil S."/>
            <person name="Calhoun S."/>
            <person name="Haridas S."/>
            <person name="Kuo A."/>
            <person name="Mondo S."/>
            <person name="Pangilinan J."/>
            <person name="Riley R."/>
            <person name="Labutti K."/>
            <person name="Andreopoulos B."/>
            <person name="Lipzen A."/>
            <person name="Chen C."/>
            <person name="Yanf M."/>
            <person name="Daum C."/>
            <person name="Ng V."/>
            <person name="Clum A."/>
            <person name="Ohm R."/>
            <person name="Martin F."/>
            <person name="Silar P."/>
            <person name="Natvig D."/>
            <person name="Lalanne C."/>
            <person name="Gautier V."/>
            <person name="Ament-Velasquez S.L."/>
            <person name="Kruys A."/>
            <person name="Hutchinson M.I."/>
            <person name="Powell A.J."/>
            <person name="Barry K."/>
            <person name="Miller A.N."/>
            <person name="Grigoriev I.V."/>
            <person name="Debuchy R."/>
            <person name="Gladieux P."/>
            <person name="Thoren M.H."/>
            <person name="Johannesson H."/>
        </authorList>
    </citation>
    <scope>NUCLEOTIDE SEQUENCE</scope>
    <source>
        <strain evidence="2">CBS 990.96</strain>
    </source>
</reference>
<dbReference type="Proteomes" id="UP001301958">
    <property type="component" value="Unassembled WGS sequence"/>
</dbReference>
<keyword evidence="1" id="KW-0812">Transmembrane</keyword>
<keyword evidence="1" id="KW-0472">Membrane</keyword>
<protein>
    <submittedName>
        <fullName evidence="2">Uncharacterized protein</fullName>
    </submittedName>
</protein>
<sequence length="300" mass="31164">MQEQNTHERLDPFPISQKVSSFLQSSHKSPHFFLLNSSTTMTTKTPTSEQGVSFPLTKEGLVVDIKPYTGLSYQATNYEPICGSLGTNQTLFSKARNIDSKCASSLTSFLDNATTDNVAIYDPATGKHLSTGRVGAGVETCLCFALSGVGTNKNVDGGLCLWSDADGKGLQYGINGDSAVKALGLVGSYGLVENNRSLPSCSLSDVSKLKASWSATALAVPSATGVVSLNGTGNGTETDAGGSKTGVIAGGTGGGALLIIVMLVLFCCCAGGDGKKAKYKTSAFDIHDGRWLGVPTRQRV</sequence>
<comment type="caution">
    <text evidence="2">The sequence shown here is derived from an EMBL/GenBank/DDBJ whole genome shotgun (WGS) entry which is preliminary data.</text>
</comment>
<gene>
    <name evidence="2" type="ORF">QBC38DRAFT_269797</name>
</gene>
<evidence type="ECO:0000256" key="1">
    <source>
        <dbReference type="SAM" id="Phobius"/>
    </source>
</evidence>